<dbReference type="AlphaFoldDB" id="A0A412KVL9"/>
<protein>
    <submittedName>
        <fullName evidence="6">IclR family transcriptional regulator</fullName>
    </submittedName>
</protein>
<dbReference type="Pfam" id="PF09339">
    <property type="entry name" value="HTH_IclR"/>
    <property type="match status" value="1"/>
</dbReference>
<dbReference type="InterPro" id="IPR036390">
    <property type="entry name" value="WH_DNA-bd_sf"/>
</dbReference>
<evidence type="ECO:0000313" key="6">
    <source>
        <dbReference type="EMBL" id="RGS72605.1"/>
    </source>
</evidence>
<name>A0A412KVL9_9FIRM</name>
<evidence type="ECO:0000256" key="1">
    <source>
        <dbReference type="ARBA" id="ARBA00023015"/>
    </source>
</evidence>
<keyword evidence="3" id="KW-0804">Transcription</keyword>
<gene>
    <name evidence="6" type="ORF">DWX77_10210</name>
</gene>
<proteinExistence type="predicted"/>
<dbReference type="Gene3D" id="1.10.10.10">
    <property type="entry name" value="Winged helix-like DNA-binding domain superfamily/Winged helix DNA-binding domain"/>
    <property type="match status" value="1"/>
</dbReference>
<organism evidence="6 7">
    <name type="scientific">Blautia obeum</name>
    <dbReference type="NCBI Taxonomy" id="40520"/>
    <lineage>
        <taxon>Bacteria</taxon>
        <taxon>Bacillati</taxon>
        <taxon>Bacillota</taxon>
        <taxon>Clostridia</taxon>
        <taxon>Lachnospirales</taxon>
        <taxon>Lachnospiraceae</taxon>
        <taxon>Blautia</taxon>
    </lineage>
</organism>
<feature type="domain" description="IclR-ED" evidence="5">
    <location>
        <begin position="74"/>
        <end position="256"/>
    </location>
</feature>
<dbReference type="InterPro" id="IPR005471">
    <property type="entry name" value="Tscrpt_reg_IclR_N"/>
</dbReference>
<keyword evidence="1" id="KW-0805">Transcription regulation</keyword>
<dbReference type="InterPro" id="IPR050707">
    <property type="entry name" value="HTH_MetabolicPath_Reg"/>
</dbReference>
<dbReference type="InterPro" id="IPR029016">
    <property type="entry name" value="GAF-like_dom_sf"/>
</dbReference>
<dbReference type="Pfam" id="PF01614">
    <property type="entry name" value="IclR_C"/>
    <property type="match status" value="1"/>
</dbReference>
<evidence type="ECO:0000259" key="4">
    <source>
        <dbReference type="PROSITE" id="PS51077"/>
    </source>
</evidence>
<dbReference type="PANTHER" id="PTHR30136:SF35">
    <property type="entry name" value="HTH-TYPE TRANSCRIPTIONAL REGULATOR RV1719"/>
    <property type="match status" value="1"/>
</dbReference>
<dbReference type="Gene3D" id="3.30.450.40">
    <property type="match status" value="1"/>
</dbReference>
<dbReference type="GO" id="GO:0045892">
    <property type="term" value="P:negative regulation of DNA-templated transcription"/>
    <property type="evidence" value="ECO:0007669"/>
    <property type="project" value="TreeGrafter"/>
</dbReference>
<dbReference type="SMART" id="SM00346">
    <property type="entry name" value="HTH_ICLR"/>
    <property type="match status" value="1"/>
</dbReference>
<evidence type="ECO:0000259" key="5">
    <source>
        <dbReference type="PROSITE" id="PS51078"/>
    </source>
</evidence>
<dbReference type="SUPFAM" id="SSF55781">
    <property type="entry name" value="GAF domain-like"/>
    <property type="match status" value="1"/>
</dbReference>
<dbReference type="EMBL" id="QRVV01000027">
    <property type="protein sequence ID" value="RGS72605.1"/>
    <property type="molecule type" value="Genomic_DNA"/>
</dbReference>
<dbReference type="InterPro" id="IPR036388">
    <property type="entry name" value="WH-like_DNA-bd_sf"/>
</dbReference>
<feature type="domain" description="HTH iclR-type" evidence="4">
    <location>
        <begin position="12"/>
        <end position="73"/>
    </location>
</feature>
<dbReference type="SUPFAM" id="SSF46785">
    <property type="entry name" value="Winged helix' DNA-binding domain"/>
    <property type="match status" value="1"/>
</dbReference>
<dbReference type="Proteomes" id="UP000284242">
    <property type="component" value="Unassembled WGS sequence"/>
</dbReference>
<dbReference type="PANTHER" id="PTHR30136">
    <property type="entry name" value="HELIX-TURN-HELIX TRANSCRIPTIONAL REGULATOR, ICLR FAMILY"/>
    <property type="match status" value="1"/>
</dbReference>
<dbReference type="PROSITE" id="PS51077">
    <property type="entry name" value="HTH_ICLR"/>
    <property type="match status" value="1"/>
</dbReference>
<evidence type="ECO:0000256" key="3">
    <source>
        <dbReference type="ARBA" id="ARBA00023163"/>
    </source>
</evidence>
<dbReference type="GO" id="GO:0003677">
    <property type="term" value="F:DNA binding"/>
    <property type="evidence" value="ECO:0007669"/>
    <property type="project" value="UniProtKB-KW"/>
</dbReference>
<evidence type="ECO:0000256" key="2">
    <source>
        <dbReference type="ARBA" id="ARBA00023125"/>
    </source>
</evidence>
<reference evidence="6 7" key="1">
    <citation type="submission" date="2018-08" db="EMBL/GenBank/DDBJ databases">
        <title>A genome reference for cultivated species of the human gut microbiota.</title>
        <authorList>
            <person name="Zou Y."/>
            <person name="Xue W."/>
            <person name="Luo G."/>
        </authorList>
    </citation>
    <scope>NUCLEOTIDE SEQUENCE [LARGE SCALE GENOMIC DNA]</scope>
    <source>
        <strain evidence="6 7">AF21-24</strain>
    </source>
</reference>
<keyword evidence="2" id="KW-0238">DNA-binding</keyword>
<comment type="caution">
    <text evidence="6">The sequence shown here is derived from an EMBL/GenBank/DDBJ whole genome shotgun (WGS) entry which is preliminary data.</text>
</comment>
<sequence length="262" mass="29455">MKKRKAGRSMAVKSAERVFRIFELLEQSPEGLTNKEVSSLLGFAPSSTLALLQTMEENGYLSADEQKRYYLGGRLMSLGAVAASRIDLNKIGTPYLKKLMQTVEETCFLGVLSGDEIVYIAKKNCERTITTNASIGSRKPVYCTGLGKAFLAFLPEKESSQIIDRIELKAFTEHTVTDKLELKKEIAQFRNQGYAVDNQEIEQGLWCMAVPIYDNTGHMKAAISVSGLKQRMVEKKELLKTEMLKTARDLSRDLGYYKEELK</sequence>
<dbReference type="PROSITE" id="PS51078">
    <property type="entry name" value="ICLR_ED"/>
    <property type="match status" value="1"/>
</dbReference>
<evidence type="ECO:0000313" key="7">
    <source>
        <dbReference type="Proteomes" id="UP000284242"/>
    </source>
</evidence>
<accession>A0A412KVL9</accession>
<dbReference type="GO" id="GO:0003700">
    <property type="term" value="F:DNA-binding transcription factor activity"/>
    <property type="evidence" value="ECO:0007669"/>
    <property type="project" value="TreeGrafter"/>
</dbReference>
<dbReference type="InterPro" id="IPR014757">
    <property type="entry name" value="Tscrpt_reg_IclR_C"/>
</dbReference>